<dbReference type="GeneID" id="91404667"/>
<evidence type="ECO:0008006" key="4">
    <source>
        <dbReference type="Google" id="ProtNLM"/>
    </source>
</evidence>
<dbReference type="KEGG" id="srn:A4G23_03132"/>
<keyword evidence="3" id="KW-1185">Reference proteome</keyword>
<dbReference type="PATRIC" id="fig|285473.5.peg.3272"/>
<sequence>MALPVPAPRAPLDGRRTNRRRRADGSPVARWYAEVLGWAAVDGPPVRLPTGLRFDVLDLPVAAGLAVLRRVRGDWPVAVEGRRMRVLVGAGTADELPGLLDWLEWGGVALDLAAWGAGCRMTAPAPPGWDAAGAPGAPVWLRPPDPGREVEATLAGLTETGATACAGLSGGSGLVRLVAVAAAECHRARLLAAARAGGAALG</sequence>
<name>A0A1D8G491_9ACTN</name>
<evidence type="ECO:0000256" key="1">
    <source>
        <dbReference type="SAM" id="MobiDB-lite"/>
    </source>
</evidence>
<feature type="region of interest" description="Disordered" evidence="1">
    <location>
        <begin position="1"/>
        <end position="21"/>
    </location>
</feature>
<organism evidence="2 3">
    <name type="scientific">Streptomyces rubrolavendulae</name>
    <dbReference type="NCBI Taxonomy" id="285473"/>
    <lineage>
        <taxon>Bacteria</taxon>
        <taxon>Bacillati</taxon>
        <taxon>Actinomycetota</taxon>
        <taxon>Actinomycetes</taxon>
        <taxon>Kitasatosporales</taxon>
        <taxon>Streptomycetaceae</taxon>
        <taxon>Streptomyces</taxon>
    </lineage>
</organism>
<dbReference type="OrthoDB" id="3855340at2"/>
<dbReference type="AlphaFoldDB" id="A0A1D8G491"/>
<dbReference type="NCBIfam" id="NF040464">
    <property type="entry name" value="SCO3374_fam"/>
    <property type="match status" value="1"/>
</dbReference>
<dbReference type="EMBL" id="CP017316">
    <property type="protein sequence ID" value="AOT60265.1"/>
    <property type="molecule type" value="Genomic_DNA"/>
</dbReference>
<evidence type="ECO:0000313" key="3">
    <source>
        <dbReference type="Proteomes" id="UP000095349"/>
    </source>
</evidence>
<dbReference type="InterPro" id="IPR047919">
    <property type="entry name" value="SCO3374-like"/>
</dbReference>
<dbReference type="Proteomes" id="UP000095349">
    <property type="component" value="Chromosome"/>
</dbReference>
<dbReference type="RefSeq" id="WP_031133395.1">
    <property type="nucleotide sequence ID" value="NZ_CP017316.1"/>
</dbReference>
<evidence type="ECO:0000313" key="2">
    <source>
        <dbReference type="EMBL" id="AOT60265.1"/>
    </source>
</evidence>
<proteinExistence type="predicted"/>
<gene>
    <name evidence="2" type="ORF">A4G23_03132</name>
</gene>
<protein>
    <recommendedName>
        <fullName evidence="4">Proline-rich protein</fullName>
    </recommendedName>
</protein>
<reference evidence="2 3" key="1">
    <citation type="submission" date="2016-09" db="EMBL/GenBank/DDBJ databases">
        <title>Streptomyces rubrolavendulae MJM4426 Genome sequencing and assembly.</title>
        <authorList>
            <person name="Kim J.-G."/>
        </authorList>
    </citation>
    <scope>NUCLEOTIDE SEQUENCE [LARGE SCALE GENOMIC DNA]</scope>
    <source>
        <strain evidence="2 3">MJM4426</strain>
    </source>
</reference>
<accession>A0A1D8G491</accession>